<feature type="transmembrane region" description="Helical" evidence="1">
    <location>
        <begin position="35"/>
        <end position="61"/>
    </location>
</feature>
<reference evidence="5 6" key="1">
    <citation type="journal article" date="2016" name="Front. Microbiol.">
        <title>Comprehensive Phylogenetic Analysis of Bovine Non-aureus Staphylococci Species Based on Whole-Genome Sequencing.</title>
        <authorList>
            <person name="Naushad S."/>
            <person name="Barkema H.W."/>
            <person name="Luby C."/>
            <person name="Condas L.A."/>
            <person name="Nobrega D.B."/>
            <person name="Carson D.A."/>
            <person name="De Buck J."/>
        </authorList>
    </citation>
    <scope>NUCLEOTIDE SEQUENCE [LARGE SCALE GENOMIC DNA]</scope>
    <source>
        <strain evidence="3 5">SNUC 1409</strain>
        <strain evidence="4 7">SNUC 4143</strain>
        <strain evidence="2 6">SNUC 761</strain>
    </source>
</reference>
<evidence type="ECO:0000256" key="1">
    <source>
        <dbReference type="SAM" id="Phobius"/>
    </source>
</evidence>
<evidence type="ECO:0000313" key="2">
    <source>
        <dbReference type="EMBL" id="PTE74364.1"/>
    </source>
</evidence>
<dbReference type="AlphaFoldDB" id="A0A2K4DRW3"/>
<comment type="caution">
    <text evidence="2">The sequence shown here is derived from an EMBL/GenBank/DDBJ whole genome shotgun (WGS) entry which is preliminary data.</text>
</comment>
<keyword evidence="1" id="KW-0472">Membrane</keyword>
<keyword evidence="1" id="KW-1133">Transmembrane helix</keyword>
<dbReference type="GeneID" id="48886815"/>
<dbReference type="EMBL" id="PYZL01000006">
    <property type="protein sequence ID" value="PTE74364.1"/>
    <property type="molecule type" value="Genomic_DNA"/>
</dbReference>
<evidence type="ECO:0000313" key="6">
    <source>
        <dbReference type="Proteomes" id="UP000242547"/>
    </source>
</evidence>
<dbReference type="EMBL" id="PYZI01000008">
    <property type="protein sequence ID" value="PTF13736.1"/>
    <property type="molecule type" value="Genomic_DNA"/>
</dbReference>
<dbReference type="Proteomes" id="UP000242088">
    <property type="component" value="Unassembled WGS sequence"/>
</dbReference>
<evidence type="ECO:0000313" key="7">
    <source>
        <dbReference type="Proteomes" id="UP000243350"/>
    </source>
</evidence>
<dbReference type="Proteomes" id="UP000242547">
    <property type="component" value="Unassembled WGS sequence"/>
</dbReference>
<protein>
    <submittedName>
        <fullName evidence="2">DUF805 domain-containing protein</fullName>
    </submittedName>
</protein>
<evidence type="ECO:0000313" key="5">
    <source>
        <dbReference type="Proteomes" id="UP000242088"/>
    </source>
</evidence>
<feature type="transmembrane region" description="Helical" evidence="1">
    <location>
        <begin position="139"/>
        <end position="163"/>
    </location>
</feature>
<reference evidence="2" key="3">
    <citation type="submission" date="2018-03" db="EMBL/GenBank/DDBJ databases">
        <authorList>
            <person name="Keele B.F."/>
        </authorList>
    </citation>
    <scope>NUCLEOTIDE SEQUENCE</scope>
    <source>
        <strain evidence="4">SNUC 4143</strain>
        <strain evidence="2">SNUC 761</strain>
    </source>
</reference>
<accession>A0A2K4DRW3</accession>
<proteinExistence type="predicted"/>
<dbReference type="PANTHER" id="PTHR34980:SF2">
    <property type="entry name" value="INNER MEMBRANE PROTEIN YHAH-RELATED"/>
    <property type="match status" value="1"/>
</dbReference>
<feature type="transmembrane region" description="Helical" evidence="1">
    <location>
        <begin position="107"/>
        <end position="127"/>
    </location>
</feature>
<organism evidence="2 6">
    <name type="scientific">Staphylococcus devriesei</name>
    <dbReference type="NCBI Taxonomy" id="586733"/>
    <lineage>
        <taxon>Bacteria</taxon>
        <taxon>Bacillati</taxon>
        <taxon>Bacillota</taxon>
        <taxon>Bacilli</taxon>
        <taxon>Bacillales</taxon>
        <taxon>Staphylococcaceae</taxon>
        <taxon>Staphylococcus</taxon>
    </lineage>
</organism>
<sequence>MNPKVTFGEAFRLFWKNYFNFRGRSRRSEYWWMQLWHLIFFLPAIFIYLISLIVVILAVSVHVEDGGIVGILGIMCAGLYILLYGLVIIIPQLALSVRRFHDTGRTMFVPILLVALAIFTNIFQVVWEVNDPNLENGWLLLALTIFNIIVGIISIYQIVITCLNSKIEKNKYGVSPKFKKLPEHSAHEERHSN</sequence>
<reference evidence="3" key="2">
    <citation type="submission" date="2018-03" db="EMBL/GenBank/DDBJ databases">
        <authorList>
            <person name="Naushad S."/>
        </authorList>
    </citation>
    <scope>NUCLEOTIDE SEQUENCE</scope>
    <source>
        <strain evidence="3">SNUC 1409</strain>
    </source>
</reference>
<dbReference type="Pfam" id="PF05656">
    <property type="entry name" value="DUF805"/>
    <property type="match status" value="1"/>
</dbReference>
<dbReference type="InterPro" id="IPR008523">
    <property type="entry name" value="DUF805"/>
</dbReference>
<dbReference type="GO" id="GO:0005886">
    <property type="term" value="C:plasma membrane"/>
    <property type="evidence" value="ECO:0007669"/>
    <property type="project" value="TreeGrafter"/>
</dbReference>
<keyword evidence="5" id="KW-1185">Reference proteome</keyword>
<dbReference type="OrthoDB" id="9812349at2"/>
<evidence type="ECO:0000313" key="3">
    <source>
        <dbReference type="EMBL" id="PTF13736.1"/>
    </source>
</evidence>
<dbReference type="RefSeq" id="WP_103165919.1">
    <property type="nucleotide sequence ID" value="NZ_CP130489.1"/>
</dbReference>
<dbReference type="EMBL" id="PYZH01000006">
    <property type="protein sequence ID" value="PTF16539.1"/>
    <property type="molecule type" value="Genomic_DNA"/>
</dbReference>
<dbReference type="Proteomes" id="UP000243350">
    <property type="component" value="Unassembled WGS sequence"/>
</dbReference>
<gene>
    <name evidence="2" type="ORF">BUY44_01775</name>
    <name evidence="3" type="ORF">BUY47_07810</name>
    <name evidence="4" type="ORF">BUY48_01810</name>
</gene>
<name>A0A2K4DRW3_9STAP</name>
<dbReference type="PANTHER" id="PTHR34980">
    <property type="entry name" value="INNER MEMBRANE PROTEIN-RELATED-RELATED"/>
    <property type="match status" value="1"/>
</dbReference>
<evidence type="ECO:0000313" key="4">
    <source>
        <dbReference type="EMBL" id="PTF16539.1"/>
    </source>
</evidence>
<feature type="transmembrane region" description="Helical" evidence="1">
    <location>
        <begin position="67"/>
        <end position="95"/>
    </location>
</feature>
<keyword evidence="1" id="KW-0812">Transmembrane</keyword>